<proteinExistence type="predicted"/>
<organism evidence="2 4">
    <name type="scientific">Sphaerobolus stellatus (strain SS14)</name>
    <dbReference type="NCBI Taxonomy" id="990650"/>
    <lineage>
        <taxon>Eukaryota</taxon>
        <taxon>Fungi</taxon>
        <taxon>Dikarya</taxon>
        <taxon>Basidiomycota</taxon>
        <taxon>Agaricomycotina</taxon>
        <taxon>Agaricomycetes</taxon>
        <taxon>Phallomycetidae</taxon>
        <taxon>Geastrales</taxon>
        <taxon>Sphaerobolaceae</taxon>
        <taxon>Sphaerobolus</taxon>
    </lineage>
</organism>
<feature type="compositionally biased region" description="Polar residues" evidence="1">
    <location>
        <begin position="32"/>
        <end position="44"/>
    </location>
</feature>
<evidence type="ECO:0000313" key="2">
    <source>
        <dbReference type="EMBL" id="KIJ23964.1"/>
    </source>
</evidence>
<dbReference type="Proteomes" id="UP000054279">
    <property type="component" value="Unassembled WGS sequence"/>
</dbReference>
<name>A0A0C9TPW8_SPHS4</name>
<accession>A0A0C9TPW8</accession>
<keyword evidence="4" id="KW-1185">Reference proteome</keyword>
<reference evidence="2 4" key="1">
    <citation type="submission" date="2014-06" db="EMBL/GenBank/DDBJ databases">
        <title>Evolutionary Origins and Diversification of the Mycorrhizal Mutualists.</title>
        <authorList>
            <consortium name="DOE Joint Genome Institute"/>
            <consortium name="Mycorrhizal Genomics Consortium"/>
            <person name="Kohler A."/>
            <person name="Kuo A."/>
            <person name="Nagy L.G."/>
            <person name="Floudas D."/>
            <person name="Copeland A."/>
            <person name="Barry K.W."/>
            <person name="Cichocki N."/>
            <person name="Veneault-Fourrey C."/>
            <person name="LaButti K."/>
            <person name="Lindquist E.A."/>
            <person name="Lipzen A."/>
            <person name="Lundell T."/>
            <person name="Morin E."/>
            <person name="Murat C."/>
            <person name="Riley R."/>
            <person name="Ohm R."/>
            <person name="Sun H."/>
            <person name="Tunlid A."/>
            <person name="Henrissat B."/>
            <person name="Grigoriev I.V."/>
            <person name="Hibbett D.S."/>
            <person name="Martin F."/>
        </authorList>
    </citation>
    <scope>NUCLEOTIDE SEQUENCE [LARGE SCALE GENOMIC DNA]</scope>
    <source>
        <strain evidence="2 4">SS14</strain>
    </source>
</reference>
<gene>
    <name evidence="3" type="ORF">M422DRAFT_780055</name>
    <name evidence="2" type="ORF">M422DRAFT_786006</name>
</gene>
<dbReference type="AlphaFoldDB" id="A0A0C9TPW8"/>
<feature type="region of interest" description="Disordered" evidence="1">
    <location>
        <begin position="17"/>
        <end position="96"/>
    </location>
</feature>
<dbReference type="HOGENOM" id="CLU_2361085_0_0_1"/>
<sequence>MSNSETTNTLIGLTTASVASSNTGVATDKVDSQTPESTLVTEAQPSIVETDINKYPDTVDSSQDADSDDEYTPRAPKDHIVVKTNDGTKVKVKGGR</sequence>
<evidence type="ECO:0000256" key="1">
    <source>
        <dbReference type="SAM" id="MobiDB-lite"/>
    </source>
</evidence>
<evidence type="ECO:0000313" key="4">
    <source>
        <dbReference type="Proteomes" id="UP000054279"/>
    </source>
</evidence>
<feature type="compositionally biased region" description="Basic and acidic residues" evidence="1">
    <location>
        <begin position="71"/>
        <end position="89"/>
    </location>
</feature>
<protein>
    <submittedName>
        <fullName evidence="2">Uncharacterized protein</fullName>
    </submittedName>
</protein>
<dbReference type="EMBL" id="KN837555">
    <property type="protein sequence ID" value="KIJ23964.1"/>
    <property type="molecule type" value="Genomic_DNA"/>
</dbReference>
<evidence type="ECO:0000313" key="3">
    <source>
        <dbReference type="EMBL" id="KIJ42247.1"/>
    </source>
</evidence>
<dbReference type="EMBL" id="KN837131">
    <property type="protein sequence ID" value="KIJ42247.1"/>
    <property type="molecule type" value="Genomic_DNA"/>
</dbReference>